<reference evidence="1 2" key="1">
    <citation type="submission" date="2024-01" db="EMBL/GenBank/DDBJ databases">
        <title>The genomes of 5 underutilized Papilionoideae crops provide insights into root nodulation and disease resistanc.</title>
        <authorList>
            <person name="Jiang F."/>
        </authorList>
    </citation>
    <scope>NUCLEOTIDE SEQUENCE [LARGE SCALE GENOMIC DNA]</scope>
    <source>
        <strain evidence="1">JINMINGXINNONG_FW02</strain>
        <tissue evidence="1">Leaves</tissue>
    </source>
</reference>
<dbReference type="AlphaFoldDB" id="A0AAN9MD67"/>
<dbReference type="EMBL" id="JAYMYR010000007">
    <property type="protein sequence ID" value="KAK7352272.1"/>
    <property type="molecule type" value="Genomic_DNA"/>
</dbReference>
<protein>
    <submittedName>
        <fullName evidence="1">Uncharacterized protein</fullName>
    </submittedName>
</protein>
<organism evidence="1 2">
    <name type="scientific">Phaseolus coccineus</name>
    <name type="common">Scarlet runner bean</name>
    <name type="synonym">Phaseolus multiflorus</name>
    <dbReference type="NCBI Taxonomy" id="3886"/>
    <lineage>
        <taxon>Eukaryota</taxon>
        <taxon>Viridiplantae</taxon>
        <taxon>Streptophyta</taxon>
        <taxon>Embryophyta</taxon>
        <taxon>Tracheophyta</taxon>
        <taxon>Spermatophyta</taxon>
        <taxon>Magnoliopsida</taxon>
        <taxon>eudicotyledons</taxon>
        <taxon>Gunneridae</taxon>
        <taxon>Pentapetalae</taxon>
        <taxon>rosids</taxon>
        <taxon>fabids</taxon>
        <taxon>Fabales</taxon>
        <taxon>Fabaceae</taxon>
        <taxon>Papilionoideae</taxon>
        <taxon>50 kb inversion clade</taxon>
        <taxon>NPAAA clade</taxon>
        <taxon>indigoferoid/millettioid clade</taxon>
        <taxon>Phaseoleae</taxon>
        <taxon>Phaseolus</taxon>
    </lineage>
</organism>
<gene>
    <name evidence="1" type="ORF">VNO80_17692</name>
</gene>
<evidence type="ECO:0000313" key="1">
    <source>
        <dbReference type="EMBL" id="KAK7352272.1"/>
    </source>
</evidence>
<sequence>MGFKYLCYQDLKMNDRESGKYFSHTQGNAWDTDSSFSLLKKRLVKRPVAAACSGLFGWAFISPFEAYF</sequence>
<comment type="caution">
    <text evidence="1">The sequence shown here is derived from an EMBL/GenBank/DDBJ whole genome shotgun (WGS) entry which is preliminary data.</text>
</comment>
<keyword evidence="2" id="KW-1185">Reference proteome</keyword>
<dbReference type="Proteomes" id="UP001374584">
    <property type="component" value="Unassembled WGS sequence"/>
</dbReference>
<proteinExistence type="predicted"/>
<accession>A0AAN9MD67</accession>
<evidence type="ECO:0000313" key="2">
    <source>
        <dbReference type="Proteomes" id="UP001374584"/>
    </source>
</evidence>
<name>A0AAN9MD67_PHACN</name>